<accession>A0A381FQZ7</accession>
<feature type="transmembrane region" description="Helical" evidence="1">
    <location>
        <begin position="12"/>
        <end position="30"/>
    </location>
</feature>
<sequence>MIEFLNSFSNREISILFWTTITFSILIFIAKNEFLNVLKAFFHYKVLTPAIASVPLVLATKTKAKFLQQQRKK</sequence>
<name>A0A381FQZ7_9FLAO</name>
<reference evidence="2 3" key="1">
    <citation type="submission" date="2018-06" db="EMBL/GenBank/DDBJ databases">
        <authorList>
            <consortium name="Pathogen Informatics"/>
            <person name="Doyle S."/>
        </authorList>
    </citation>
    <scope>NUCLEOTIDE SEQUENCE [LARGE SCALE GENOMIC DNA]</scope>
    <source>
        <strain evidence="2 3">NCTC13532</strain>
    </source>
</reference>
<gene>
    <name evidence="2" type="ORF">NCTC13532_04628</name>
</gene>
<protein>
    <submittedName>
        <fullName evidence="2">Uncharacterized protein</fullName>
    </submittedName>
</protein>
<evidence type="ECO:0000313" key="2">
    <source>
        <dbReference type="EMBL" id="SUX49015.1"/>
    </source>
</evidence>
<dbReference type="AlphaFoldDB" id="A0A381FQZ7"/>
<dbReference type="EMBL" id="UFVR01000004">
    <property type="protein sequence ID" value="SUX49015.1"/>
    <property type="molecule type" value="Genomic_DNA"/>
</dbReference>
<feature type="transmembrane region" description="Helical" evidence="1">
    <location>
        <begin position="42"/>
        <end position="60"/>
    </location>
</feature>
<keyword evidence="1" id="KW-1133">Transmembrane helix</keyword>
<organism evidence="2 3">
    <name type="scientific">Chryseobacterium indoltheticum</name>
    <dbReference type="NCBI Taxonomy" id="254"/>
    <lineage>
        <taxon>Bacteria</taxon>
        <taxon>Pseudomonadati</taxon>
        <taxon>Bacteroidota</taxon>
        <taxon>Flavobacteriia</taxon>
        <taxon>Flavobacteriales</taxon>
        <taxon>Weeksellaceae</taxon>
        <taxon>Chryseobacterium group</taxon>
        <taxon>Chryseobacterium</taxon>
    </lineage>
</organism>
<keyword evidence="1" id="KW-0472">Membrane</keyword>
<evidence type="ECO:0000256" key="1">
    <source>
        <dbReference type="SAM" id="Phobius"/>
    </source>
</evidence>
<keyword evidence="1" id="KW-0812">Transmembrane</keyword>
<dbReference type="Proteomes" id="UP000254282">
    <property type="component" value="Unassembled WGS sequence"/>
</dbReference>
<proteinExistence type="predicted"/>
<evidence type="ECO:0000313" key="3">
    <source>
        <dbReference type="Proteomes" id="UP000254282"/>
    </source>
</evidence>